<dbReference type="Pfam" id="PF14622">
    <property type="entry name" value="Ribonucleas_3_3"/>
    <property type="match status" value="1"/>
</dbReference>
<dbReference type="Proteomes" id="UP000646827">
    <property type="component" value="Unassembled WGS sequence"/>
</dbReference>
<protein>
    <recommendedName>
        <fullName evidence="1">RNase III domain-containing protein</fullName>
    </recommendedName>
</protein>
<dbReference type="SMART" id="SM00535">
    <property type="entry name" value="RIBOc"/>
    <property type="match status" value="1"/>
</dbReference>
<name>A0A8H7VKW4_9FUNG</name>
<dbReference type="GO" id="GO:0004525">
    <property type="term" value="F:ribonuclease III activity"/>
    <property type="evidence" value="ECO:0007669"/>
    <property type="project" value="InterPro"/>
</dbReference>
<dbReference type="PANTHER" id="PTHR28160:SF1">
    <property type="entry name" value="LARGE RIBOSOMAL SUBUNIT PROTEIN ML57"/>
    <property type="match status" value="1"/>
</dbReference>
<dbReference type="EMBL" id="JAEPRB010000077">
    <property type="protein sequence ID" value="KAG2222667.1"/>
    <property type="molecule type" value="Genomic_DNA"/>
</dbReference>
<accession>A0A8H7VKW4</accession>
<evidence type="ECO:0000313" key="2">
    <source>
        <dbReference type="EMBL" id="KAG2222667.1"/>
    </source>
</evidence>
<organism evidence="2 3">
    <name type="scientific">Circinella minor</name>
    <dbReference type="NCBI Taxonomy" id="1195481"/>
    <lineage>
        <taxon>Eukaryota</taxon>
        <taxon>Fungi</taxon>
        <taxon>Fungi incertae sedis</taxon>
        <taxon>Mucoromycota</taxon>
        <taxon>Mucoromycotina</taxon>
        <taxon>Mucoromycetes</taxon>
        <taxon>Mucorales</taxon>
        <taxon>Lichtheimiaceae</taxon>
        <taxon>Circinella</taxon>
    </lineage>
</organism>
<dbReference type="PROSITE" id="PS50142">
    <property type="entry name" value="RNASE_3_2"/>
    <property type="match status" value="1"/>
</dbReference>
<dbReference type="CDD" id="cd00593">
    <property type="entry name" value="RIBOc"/>
    <property type="match status" value="1"/>
</dbReference>
<dbReference type="Gene3D" id="1.10.1520.10">
    <property type="entry name" value="Ribonuclease III domain"/>
    <property type="match status" value="1"/>
</dbReference>
<dbReference type="GO" id="GO:0032543">
    <property type="term" value="P:mitochondrial translation"/>
    <property type="evidence" value="ECO:0007669"/>
    <property type="project" value="InterPro"/>
</dbReference>
<dbReference type="PANTHER" id="PTHR28160">
    <property type="entry name" value="54S RIBOSOMAL PROTEIN L15, MITOCHONDRIAL"/>
    <property type="match status" value="1"/>
</dbReference>
<dbReference type="SUPFAM" id="SSF69065">
    <property type="entry name" value="RNase III domain-like"/>
    <property type="match status" value="1"/>
</dbReference>
<sequence>MLRTVLGRRSFHTTIINRVEKAASPEFNVESASQRLGVSFTTPNILQRALTHKSFKHANEPTNERLEALGGRVISLFATEKAFQNNAIDIAEEVNEKINPTQLANVFDTLNLESGLQYHLRDGATSNVKANAYKAIVGAIYHDKGFSAAREFVQKHL</sequence>
<dbReference type="GO" id="GO:0005762">
    <property type="term" value="C:mitochondrial large ribosomal subunit"/>
    <property type="evidence" value="ECO:0007669"/>
    <property type="project" value="InterPro"/>
</dbReference>
<dbReference type="GO" id="GO:0003735">
    <property type="term" value="F:structural constituent of ribosome"/>
    <property type="evidence" value="ECO:0007669"/>
    <property type="project" value="InterPro"/>
</dbReference>
<proteinExistence type="predicted"/>
<dbReference type="GO" id="GO:0006396">
    <property type="term" value="P:RNA processing"/>
    <property type="evidence" value="ECO:0007669"/>
    <property type="project" value="InterPro"/>
</dbReference>
<dbReference type="InterPro" id="IPR036389">
    <property type="entry name" value="RNase_III_sf"/>
</dbReference>
<dbReference type="OrthoDB" id="67027at2759"/>
<gene>
    <name evidence="2" type="ORF">INT45_013481</name>
</gene>
<dbReference type="InterPro" id="IPR040030">
    <property type="entry name" value="Ribosomal_mL57"/>
</dbReference>
<evidence type="ECO:0000259" key="1">
    <source>
        <dbReference type="PROSITE" id="PS50142"/>
    </source>
</evidence>
<dbReference type="AlphaFoldDB" id="A0A8H7VKW4"/>
<feature type="domain" description="RNase III" evidence="1">
    <location>
        <begin position="29"/>
        <end position="145"/>
    </location>
</feature>
<comment type="caution">
    <text evidence="2">The sequence shown here is derived from an EMBL/GenBank/DDBJ whole genome shotgun (WGS) entry which is preliminary data.</text>
</comment>
<reference evidence="2 3" key="1">
    <citation type="submission" date="2020-12" db="EMBL/GenBank/DDBJ databases">
        <title>Metabolic potential, ecology and presence of endohyphal bacteria is reflected in genomic diversity of Mucoromycotina.</title>
        <authorList>
            <person name="Muszewska A."/>
            <person name="Okrasinska A."/>
            <person name="Steczkiewicz K."/>
            <person name="Drgas O."/>
            <person name="Orlowska M."/>
            <person name="Perlinska-Lenart U."/>
            <person name="Aleksandrzak-Piekarczyk T."/>
            <person name="Szatraj K."/>
            <person name="Zielenkiewicz U."/>
            <person name="Pilsyk S."/>
            <person name="Malc E."/>
            <person name="Mieczkowski P."/>
            <person name="Kruszewska J.S."/>
            <person name="Biernat P."/>
            <person name="Pawlowska J."/>
        </authorList>
    </citation>
    <scope>NUCLEOTIDE SEQUENCE [LARGE SCALE GENOMIC DNA]</scope>
    <source>
        <strain evidence="2 3">CBS 142.35</strain>
    </source>
</reference>
<evidence type="ECO:0000313" key="3">
    <source>
        <dbReference type="Proteomes" id="UP000646827"/>
    </source>
</evidence>
<dbReference type="InterPro" id="IPR000999">
    <property type="entry name" value="RNase_III_dom"/>
</dbReference>
<keyword evidence="3" id="KW-1185">Reference proteome</keyword>